<dbReference type="Pfam" id="PF00403">
    <property type="entry name" value="HMA"/>
    <property type="match status" value="1"/>
</dbReference>
<dbReference type="PANTHER" id="PTHR22814:SF312">
    <property type="entry name" value="HEAVY METAL-ASSOCIATED ISOPRENYLATED PLANT PROTEIN 29"/>
    <property type="match status" value="1"/>
</dbReference>
<evidence type="ECO:0000256" key="1">
    <source>
        <dbReference type="ARBA" id="ARBA00022723"/>
    </source>
</evidence>
<dbReference type="AlphaFoldDB" id="A0A7J6H724"/>
<feature type="domain" description="HMA" evidence="2">
    <location>
        <begin position="1"/>
        <end position="61"/>
    </location>
</feature>
<evidence type="ECO:0000313" key="4">
    <source>
        <dbReference type="Proteomes" id="UP000525078"/>
    </source>
</evidence>
<organism evidence="3 4">
    <name type="scientific">Cannabis sativa</name>
    <name type="common">Hemp</name>
    <name type="synonym">Marijuana</name>
    <dbReference type="NCBI Taxonomy" id="3483"/>
    <lineage>
        <taxon>Eukaryota</taxon>
        <taxon>Viridiplantae</taxon>
        <taxon>Streptophyta</taxon>
        <taxon>Embryophyta</taxon>
        <taxon>Tracheophyta</taxon>
        <taxon>Spermatophyta</taxon>
        <taxon>Magnoliopsida</taxon>
        <taxon>eudicotyledons</taxon>
        <taxon>Gunneridae</taxon>
        <taxon>Pentapetalae</taxon>
        <taxon>rosids</taxon>
        <taxon>fabids</taxon>
        <taxon>Rosales</taxon>
        <taxon>Cannabaceae</taxon>
        <taxon>Cannabis</taxon>
    </lineage>
</organism>
<dbReference type="EMBL" id="JAATIP010000026">
    <property type="protein sequence ID" value="KAF4391044.1"/>
    <property type="molecule type" value="Genomic_DNA"/>
</dbReference>
<keyword evidence="1" id="KW-0479">Metal-binding</keyword>
<gene>
    <name evidence="3" type="ORF">F8388_024876</name>
</gene>
<accession>A0A7J6H724</accession>
<dbReference type="PROSITE" id="PS50846">
    <property type="entry name" value="HMA_2"/>
    <property type="match status" value="1"/>
</dbReference>
<dbReference type="InterPro" id="IPR036163">
    <property type="entry name" value="HMA_dom_sf"/>
</dbReference>
<proteinExistence type="predicted"/>
<evidence type="ECO:0000259" key="2">
    <source>
        <dbReference type="PROSITE" id="PS50846"/>
    </source>
</evidence>
<dbReference type="InterPro" id="IPR006121">
    <property type="entry name" value="HMA_dom"/>
</dbReference>
<comment type="caution">
    <text evidence="3">The sequence shown here is derived from an EMBL/GenBank/DDBJ whole genome shotgun (WGS) entry which is preliminary data.</text>
</comment>
<dbReference type="SUPFAM" id="SSF55008">
    <property type="entry name" value="HMA, heavy metal-associated domain"/>
    <property type="match status" value="1"/>
</dbReference>
<dbReference type="GO" id="GO:0046872">
    <property type="term" value="F:metal ion binding"/>
    <property type="evidence" value="ECO:0007669"/>
    <property type="project" value="UniProtKB-KW"/>
</dbReference>
<protein>
    <recommendedName>
        <fullName evidence="2">HMA domain-containing protein</fullName>
    </recommendedName>
</protein>
<dbReference type="PANTHER" id="PTHR22814">
    <property type="entry name" value="COPPER TRANSPORT PROTEIN ATOX1-RELATED"/>
    <property type="match status" value="1"/>
</dbReference>
<reference evidence="3 4" key="1">
    <citation type="journal article" date="2020" name="bioRxiv">
        <title>Sequence and annotation of 42 cannabis genomes reveals extensive copy number variation in cannabinoid synthesis and pathogen resistance genes.</title>
        <authorList>
            <person name="Mckernan K.J."/>
            <person name="Helbert Y."/>
            <person name="Kane L.T."/>
            <person name="Ebling H."/>
            <person name="Zhang L."/>
            <person name="Liu B."/>
            <person name="Eaton Z."/>
            <person name="Mclaughlin S."/>
            <person name="Kingan S."/>
            <person name="Baybayan P."/>
            <person name="Concepcion G."/>
            <person name="Jordan M."/>
            <person name="Riva A."/>
            <person name="Barbazuk W."/>
            <person name="Harkins T."/>
        </authorList>
    </citation>
    <scope>NUCLEOTIDE SEQUENCE [LARGE SCALE GENOMIC DNA]</scope>
    <source>
        <strain evidence="4">cv. Jamaican Lion 4</strain>
        <tissue evidence="3">Leaf</tissue>
    </source>
</reference>
<sequence length="148" mass="17161">MELIVHMDCGGCESKIKRALLNLEGVDKVDVDMNLQKVTVMGWADQERILKTVRRSGRKAEMWPYSREYQHNSTVVQQYYQNQPNNDESITLYDSIFPIVPSDQFFQNVHDFGYHANYYQEHNSSNSIVDDQATSMFSDDNPHACSIM</sequence>
<name>A0A7J6H724_CANSA</name>
<dbReference type="Gene3D" id="3.30.70.100">
    <property type="match status" value="1"/>
</dbReference>
<evidence type="ECO:0000313" key="3">
    <source>
        <dbReference type="EMBL" id="KAF4391044.1"/>
    </source>
</evidence>
<dbReference type="CDD" id="cd00371">
    <property type="entry name" value="HMA"/>
    <property type="match status" value="1"/>
</dbReference>
<dbReference type="Proteomes" id="UP000525078">
    <property type="component" value="Unassembled WGS sequence"/>
</dbReference>